<evidence type="ECO:0000256" key="2">
    <source>
        <dbReference type="ARBA" id="ARBA00004752"/>
    </source>
</evidence>
<dbReference type="SUPFAM" id="SSF53623">
    <property type="entry name" value="MurD-like peptide ligases, catalytic domain"/>
    <property type="match status" value="1"/>
</dbReference>
<evidence type="ECO:0000256" key="6">
    <source>
        <dbReference type="ARBA" id="ARBA00022840"/>
    </source>
</evidence>
<dbReference type="EC" id="6.3.2.9" evidence="7"/>
<feature type="binding site" evidence="7">
    <location>
        <begin position="127"/>
        <end position="133"/>
    </location>
    <ligand>
        <name>ATP</name>
        <dbReference type="ChEBI" id="CHEBI:30616"/>
    </ligand>
</feature>
<comment type="similarity">
    <text evidence="7">Belongs to the MurCDEF family.</text>
</comment>
<keyword evidence="4 7" id="KW-0436">Ligase</keyword>
<comment type="subcellular location">
    <subcellularLocation>
        <location evidence="1 7">Cytoplasm</location>
    </subcellularLocation>
</comment>
<dbReference type="Gene3D" id="3.40.1190.10">
    <property type="entry name" value="Mur-like, catalytic domain"/>
    <property type="match status" value="1"/>
</dbReference>
<name>A0A1J4U1Y2_9BACT</name>
<dbReference type="EMBL" id="MNVB01000019">
    <property type="protein sequence ID" value="OIO17936.1"/>
    <property type="molecule type" value="Genomic_DNA"/>
</dbReference>
<keyword evidence="7" id="KW-0133">Cell shape</keyword>
<dbReference type="InterPro" id="IPR036615">
    <property type="entry name" value="Mur_ligase_C_dom_sf"/>
</dbReference>
<keyword evidence="7" id="KW-0132">Cell division</keyword>
<dbReference type="UniPathway" id="UPA00219"/>
<evidence type="ECO:0000256" key="1">
    <source>
        <dbReference type="ARBA" id="ARBA00004496"/>
    </source>
</evidence>
<comment type="catalytic activity">
    <reaction evidence="7">
        <text>UDP-N-acetyl-alpha-D-muramoyl-L-alanine + D-glutamate + ATP = UDP-N-acetyl-alpha-D-muramoyl-L-alanyl-D-glutamate + ADP + phosphate + H(+)</text>
        <dbReference type="Rhea" id="RHEA:16429"/>
        <dbReference type="ChEBI" id="CHEBI:15378"/>
        <dbReference type="ChEBI" id="CHEBI:29986"/>
        <dbReference type="ChEBI" id="CHEBI:30616"/>
        <dbReference type="ChEBI" id="CHEBI:43474"/>
        <dbReference type="ChEBI" id="CHEBI:83898"/>
        <dbReference type="ChEBI" id="CHEBI:83900"/>
        <dbReference type="ChEBI" id="CHEBI:456216"/>
        <dbReference type="EC" id="6.3.2.9"/>
    </reaction>
</comment>
<dbReference type="AlphaFoldDB" id="A0A1J4U1Y2"/>
<dbReference type="SUPFAM" id="SSF53244">
    <property type="entry name" value="MurD-like peptide ligases, peptide-binding domain"/>
    <property type="match status" value="1"/>
</dbReference>
<dbReference type="InterPro" id="IPR013221">
    <property type="entry name" value="Mur_ligase_cen"/>
</dbReference>
<evidence type="ECO:0000313" key="9">
    <source>
        <dbReference type="EMBL" id="OIO17936.1"/>
    </source>
</evidence>
<keyword evidence="6 7" id="KW-0067">ATP-binding</keyword>
<evidence type="ECO:0000256" key="3">
    <source>
        <dbReference type="ARBA" id="ARBA00022490"/>
    </source>
</evidence>
<keyword evidence="3 7" id="KW-0963">Cytoplasm</keyword>
<dbReference type="GO" id="GO:0005737">
    <property type="term" value="C:cytoplasm"/>
    <property type="evidence" value="ECO:0007669"/>
    <property type="project" value="UniProtKB-SubCell"/>
</dbReference>
<gene>
    <name evidence="7" type="primary">murD</name>
    <name evidence="9" type="ORF">AUJ29_00695</name>
</gene>
<dbReference type="GO" id="GO:0051301">
    <property type="term" value="P:cell division"/>
    <property type="evidence" value="ECO:0007669"/>
    <property type="project" value="UniProtKB-KW"/>
</dbReference>
<dbReference type="Pfam" id="PF08245">
    <property type="entry name" value="Mur_ligase_M"/>
    <property type="match status" value="1"/>
</dbReference>
<dbReference type="HAMAP" id="MF_00639">
    <property type="entry name" value="MurD"/>
    <property type="match status" value="1"/>
</dbReference>
<comment type="caution">
    <text evidence="9">The sequence shown here is derived from an EMBL/GenBank/DDBJ whole genome shotgun (WGS) entry which is preliminary data.</text>
</comment>
<dbReference type="PANTHER" id="PTHR43692">
    <property type="entry name" value="UDP-N-ACETYLMURAMOYLALANINE--D-GLUTAMATE LIGASE"/>
    <property type="match status" value="1"/>
</dbReference>
<dbReference type="GO" id="GO:0008764">
    <property type="term" value="F:UDP-N-acetylmuramoylalanine-D-glutamate ligase activity"/>
    <property type="evidence" value="ECO:0007669"/>
    <property type="project" value="UniProtKB-UniRule"/>
</dbReference>
<feature type="domain" description="Mur ligase central" evidence="8">
    <location>
        <begin position="125"/>
        <end position="249"/>
    </location>
</feature>
<dbReference type="GO" id="GO:0009252">
    <property type="term" value="P:peptidoglycan biosynthetic process"/>
    <property type="evidence" value="ECO:0007669"/>
    <property type="project" value="UniProtKB-UniRule"/>
</dbReference>
<keyword evidence="7" id="KW-0131">Cell cycle</keyword>
<dbReference type="NCBIfam" id="TIGR01087">
    <property type="entry name" value="murD"/>
    <property type="match status" value="1"/>
</dbReference>
<dbReference type="Gene3D" id="3.90.190.20">
    <property type="entry name" value="Mur ligase, C-terminal domain"/>
    <property type="match status" value="1"/>
</dbReference>
<evidence type="ECO:0000256" key="4">
    <source>
        <dbReference type="ARBA" id="ARBA00022598"/>
    </source>
</evidence>
<evidence type="ECO:0000256" key="5">
    <source>
        <dbReference type="ARBA" id="ARBA00022741"/>
    </source>
</evidence>
<dbReference type="GO" id="GO:0008360">
    <property type="term" value="P:regulation of cell shape"/>
    <property type="evidence" value="ECO:0007669"/>
    <property type="project" value="UniProtKB-KW"/>
</dbReference>
<accession>A0A1J4U1Y2</accession>
<dbReference type="InterPro" id="IPR005762">
    <property type="entry name" value="MurD"/>
</dbReference>
<comment type="pathway">
    <text evidence="2 7">Cell wall biogenesis; peptidoglycan biosynthesis.</text>
</comment>
<evidence type="ECO:0000313" key="10">
    <source>
        <dbReference type="Proteomes" id="UP000182465"/>
    </source>
</evidence>
<keyword evidence="7" id="KW-0573">Peptidoglycan synthesis</keyword>
<dbReference type="GO" id="GO:0005524">
    <property type="term" value="F:ATP binding"/>
    <property type="evidence" value="ECO:0007669"/>
    <property type="project" value="UniProtKB-UniRule"/>
</dbReference>
<reference evidence="9 10" key="1">
    <citation type="journal article" date="2016" name="Environ. Microbiol.">
        <title>Genomic resolution of a cold subsurface aquifer community provides metabolic insights for novel microbes adapted to high CO concentrations.</title>
        <authorList>
            <person name="Probst A.J."/>
            <person name="Castelle C.J."/>
            <person name="Singh A."/>
            <person name="Brown C.T."/>
            <person name="Anantharaman K."/>
            <person name="Sharon I."/>
            <person name="Hug L.A."/>
            <person name="Burstein D."/>
            <person name="Emerson J.B."/>
            <person name="Thomas B.C."/>
            <person name="Banfield J.F."/>
        </authorList>
    </citation>
    <scope>NUCLEOTIDE SEQUENCE [LARGE SCALE GENOMIC DNA]</scope>
    <source>
        <strain evidence="9">CG1_02_38_13</strain>
    </source>
</reference>
<keyword evidence="5 7" id="KW-0547">Nucleotide-binding</keyword>
<organism evidence="9 10">
    <name type="scientific">Candidatus Kuenenbacteria bacterium CG1_02_38_13</name>
    <dbReference type="NCBI Taxonomy" id="1805235"/>
    <lineage>
        <taxon>Bacteria</taxon>
        <taxon>Candidatus Kueneniibacteriota</taxon>
    </lineage>
</organism>
<dbReference type="InterPro" id="IPR036565">
    <property type="entry name" value="Mur-like_cat_sf"/>
</dbReference>
<dbReference type="Gene3D" id="3.40.50.720">
    <property type="entry name" value="NAD(P)-binding Rossmann-like Domain"/>
    <property type="match status" value="1"/>
</dbReference>
<comment type="function">
    <text evidence="7">Cell wall formation. Catalyzes the addition of glutamate to the nucleotide precursor UDP-N-acetylmuramoyl-L-alanine (UMA).</text>
</comment>
<dbReference type="Proteomes" id="UP000182465">
    <property type="component" value="Unassembled WGS sequence"/>
</dbReference>
<evidence type="ECO:0000259" key="8">
    <source>
        <dbReference type="Pfam" id="PF08245"/>
    </source>
</evidence>
<sequence>MFKILIMKINRLKNKKILLLGFGREGLSSYKFLRRYVKNGLIGVADEKRLADFEKQYQTVLTQDKKLSLHLGKNYLDSLEDYEVIIKTPGIKLDKKIAKAYGDTSKLTSNLNIFLANISGKVIGVTGSKGKSTSASLIYHIFRKAGRKVVLIGNIGRPALDYLNWDSKHTIFVVEMSSYQLDTLNQKKIDSALITAFFPEHLDYHGNSHKYFQAKMNIVRNLKKNGVMVYNRKYKKIKRFIDNQRVKNIGYLYNSIGAYCHTPLLGKHNRENIFGCIEIAKLFEVREAIINRTIKNFRGLPHRLENVGKFKGIRFYNDVLSTTPESTIEAIDALKGKSLETIILGGFDRGLDYKKLARKIVSSKVKNVILWPHSGIKIYKEIRKLENSEIRLVQVKNMRETVRACYKYTAKDGVALLSPASSSYDFYKNFEEKGKEFNRLAMALGR</sequence>
<dbReference type="GO" id="GO:0071555">
    <property type="term" value="P:cell wall organization"/>
    <property type="evidence" value="ECO:0007669"/>
    <property type="project" value="UniProtKB-KW"/>
</dbReference>
<dbReference type="PANTHER" id="PTHR43692:SF1">
    <property type="entry name" value="UDP-N-ACETYLMURAMOYLALANINE--D-GLUTAMATE LIGASE"/>
    <property type="match status" value="1"/>
</dbReference>
<protein>
    <recommendedName>
        <fullName evidence="7">UDP-N-acetylmuramoylalanine--D-glutamate ligase</fullName>
        <ecNumber evidence="7">6.3.2.9</ecNumber>
    </recommendedName>
    <alternativeName>
        <fullName evidence="7">D-glutamic acid-adding enzyme</fullName>
    </alternativeName>
    <alternativeName>
        <fullName evidence="7">UDP-N-acetylmuramoyl-L-alanyl-D-glutamate synthetase</fullName>
    </alternativeName>
</protein>
<proteinExistence type="inferred from homology"/>
<keyword evidence="7" id="KW-0961">Cell wall biogenesis/degradation</keyword>
<evidence type="ECO:0000256" key="7">
    <source>
        <dbReference type="HAMAP-Rule" id="MF_00639"/>
    </source>
</evidence>